<dbReference type="Pfam" id="PF01594">
    <property type="entry name" value="AI-2E_transport"/>
    <property type="match status" value="1"/>
</dbReference>
<evidence type="ECO:0000256" key="3">
    <source>
        <dbReference type="ARBA" id="ARBA00022692"/>
    </source>
</evidence>
<evidence type="ECO:0000256" key="6">
    <source>
        <dbReference type="SAM" id="MobiDB-lite"/>
    </source>
</evidence>
<gene>
    <name evidence="8" type="ORF">Hfx1149_15130</name>
</gene>
<comment type="similarity">
    <text evidence="2">Belongs to the autoinducer-2 exporter (AI-2E) (TC 2.A.86) family.</text>
</comment>
<reference evidence="8" key="1">
    <citation type="submission" date="2019-09" db="EMBL/GenBank/DDBJ databases">
        <title>Genomic analysis of Haloferax sp. CBA1149.</title>
        <authorList>
            <person name="Roh S.W."/>
        </authorList>
    </citation>
    <scope>NUCLEOTIDE SEQUENCE</scope>
    <source>
        <strain evidence="8">CBA1149</strain>
    </source>
</reference>
<protein>
    <submittedName>
        <fullName evidence="8">AI-2E family transporter</fullName>
    </submittedName>
</protein>
<dbReference type="InterPro" id="IPR002549">
    <property type="entry name" value="AI-2E-like"/>
</dbReference>
<keyword evidence="4 7" id="KW-1133">Transmembrane helix</keyword>
<feature type="transmembrane region" description="Helical" evidence="7">
    <location>
        <begin position="209"/>
        <end position="234"/>
    </location>
</feature>
<evidence type="ECO:0000313" key="8">
    <source>
        <dbReference type="EMBL" id="KAB1185386.1"/>
    </source>
</evidence>
<accession>A0A643JWL7</accession>
<evidence type="ECO:0000256" key="2">
    <source>
        <dbReference type="ARBA" id="ARBA00009773"/>
    </source>
</evidence>
<feature type="transmembrane region" description="Helical" evidence="7">
    <location>
        <begin position="73"/>
        <end position="95"/>
    </location>
</feature>
<evidence type="ECO:0000256" key="1">
    <source>
        <dbReference type="ARBA" id="ARBA00004141"/>
    </source>
</evidence>
<organism evidence="8">
    <name type="scientific">Haloferax sp. CBA1149</name>
    <dbReference type="NCBI Taxonomy" id="2650753"/>
    <lineage>
        <taxon>Archaea</taxon>
        <taxon>Methanobacteriati</taxon>
        <taxon>Methanobacteriota</taxon>
        <taxon>Stenosarchaea group</taxon>
        <taxon>Halobacteria</taxon>
        <taxon>Halobacteriales</taxon>
        <taxon>Haloferacaceae</taxon>
        <taxon>Haloferax</taxon>
    </lineage>
</organism>
<evidence type="ECO:0000256" key="5">
    <source>
        <dbReference type="ARBA" id="ARBA00023136"/>
    </source>
</evidence>
<feature type="compositionally biased region" description="Basic and acidic residues" evidence="6">
    <location>
        <begin position="381"/>
        <end position="392"/>
    </location>
</feature>
<evidence type="ECO:0000256" key="4">
    <source>
        <dbReference type="ARBA" id="ARBA00022989"/>
    </source>
</evidence>
<sequence>MSQASSAADRIRRIFEHLELGWWAFALVVGAIIAFVGWVYLPWVVFGLFIYYVARPIAKRLEGRLPSKNITAVVTLLLIVLPIVGILGGAILFTIAELSRFLTAEVVTRITAALPFTIDALPQDPIELLRQVGEVFSGGAIQGVFGSLTQTVGSVANSLFNAFLSLLFAFFLLREDTRLADWFHTNIADEDSDVSQYLSAVDEGLESVYFGYTVTIFVVIVLSAIVYLAFNLIAPPGLEIPAPIPLAVITGLFTIVPLVGRSIVYAVVTAYLAILALQSNPAYLWFPLVFVVVMELPFDNLIRIYVRPTLSGRLFPMSLIVFAYLIGPPLFGWYGIFFGPFLMVVVFLFLQLKFPRMLHPSTEDAPLRPLEPSEQWPVDDGQTRLDDVRTDIDEPTGTSD</sequence>
<keyword evidence="5 7" id="KW-0472">Membrane</keyword>
<proteinExistence type="inferred from homology"/>
<feature type="transmembrane region" description="Helical" evidence="7">
    <location>
        <begin position="20"/>
        <end position="53"/>
    </location>
</feature>
<comment type="caution">
    <text evidence="8">The sequence shown here is derived from an EMBL/GenBank/DDBJ whole genome shotgun (WGS) entry which is preliminary data.</text>
</comment>
<dbReference type="EMBL" id="VZUS01000004">
    <property type="protein sequence ID" value="KAB1185386.1"/>
    <property type="molecule type" value="Genomic_DNA"/>
</dbReference>
<comment type="subcellular location">
    <subcellularLocation>
        <location evidence="1">Membrane</location>
        <topology evidence="1">Multi-pass membrane protein</topology>
    </subcellularLocation>
</comment>
<feature type="transmembrane region" description="Helical" evidence="7">
    <location>
        <begin position="155"/>
        <end position="173"/>
    </location>
</feature>
<dbReference type="GO" id="GO:0016020">
    <property type="term" value="C:membrane"/>
    <property type="evidence" value="ECO:0007669"/>
    <property type="project" value="UniProtKB-SubCell"/>
</dbReference>
<name>A0A643JWL7_9EURY</name>
<feature type="transmembrane region" description="Helical" evidence="7">
    <location>
        <begin position="333"/>
        <end position="352"/>
    </location>
</feature>
<feature type="transmembrane region" description="Helical" evidence="7">
    <location>
        <begin position="246"/>
        <end position="276"/>
    </location>
</feature>
<keyword evidence="3 7" id="KW-0812">Transmembrane</keyword>
<dbReference type="RefSeq" id="WP_151139557.1">
    <property type="nucleotide sequence ID" value="NZ_VZUS01000004.1"/>
</dbReference>
<dbReference type="AlphaFoldDB" id="A0A643JWL7"/>
<evidence type="ECO:0000256" key="7">
    <source>
        <dbReference type="SAM" id="Phobius"/>
    </source>
</evidence>
<feature type="region of interest" description="Disordered" evidence="6">
    <location>
        <begin position="364"/>
        <end position="400"/>
    </location>
</feature>